<dbReference type="PROSITE" id="PS50110">
    <property type="entry name" value="RESPONSE_REGULATORY"/>
    <property type="match status" value="1"/>
</dbReference>
<dbReference type="InterPro" id="IPR000792">
    <property type="entry name" value="Tscrpt_reg_LuxR_C"/>
</dbReference>
<dbReference type="PANTHER" id="PTHR43214">
    <property type="entry name" value="TWO-COMPONENT RESPONSE REGULATOR"/>
    <property type="match status" value="1"/>
</dbReference>
<dbReference type="SMART" id="SM00448">
    <property type="entry name" value="REC"/>
    <property type="match status" value="1"/>
</dbReference>
<dbReference type="AlphaFoldDB" id="A0A1E7L3B6"/>
<dbReference type="SUPFAM" id="SSF52172">
    <property type="entry name" value="CheY-like"/>
    <property type="match status" value="1"/>
</dbReference>
<evidence type="ECO:0000313" key="8">
    <source>
        <dbReference type="EMBL" id="OEV10601.1"/>
    </source>
</evidence>
<evidence type="ECO:0000256" key="3">
    <source>
        <dbReference type="ARBA" id="ARBA00023125"/>
    </source>
</evidence>
<reference evidence="8 9" key="1">
    <citation type="journal article" date="2016" name="Front. Microbiol.">
        <title>Comparative Genomics Analysis of Streptomyces Species Reveals Their Adaptation to the Marine Environment and Their Diversity at the Genomic Level.</title>
        <authorList>
            <person name="Tian X."/>
            <person name="Zhang Z."/>
            <person name="Yang T."/>
            <person name="Chen M."/>
            <person name="Li J."/>
            <person name="Chen F."/>
            <person name="Yang J."/>
            <person name="Li W."/>
            <person name="Zhang B."/>
            <person name="Zhang Z."/>
            <person name="Wu J."/>
            <person name="Zhang C."/>
            <person name="Long L."/>
            <person name="Xiao J."/>
        </authorList>
    </citation>
    <scope>NUCLEOTIDE SEQUENCE [LARGE SCALE GENOMIC DNA]</scope>
    <source>
        <strain evidence="8 9">SCSIO 10429</strain>
    </source>
</reference>
<dbReference type="CDD" id="cd17535">
    <property type="entry name" value="REC_NarL-like"/>
    <property type="match status" value="1"/>
</dbReference>
<sequence>MTTRVIIVDDQAMVRAGFAALLAAQADIDVVGEAPDGAQGVELCGRTHPDVVLMDVRMPEMDGLEAARRILGNGNGNGSGGGRNGSAGGPKVLMLTTFDVDDYVYEALRAGASGFLLKDAPPADLIAAVRVVAEGEALLAPSVTRRLIADFAKQRPVPPSARGLRLNGLTDRETEVLELLARGRSNTEIAEALVLAEQTVKTHVSRIFTKLGLRDRAQAVIFAYESGLVSPGEG</sequence>
<dbReference type="SMART" id="SM00421">
    <property type="entry name" value="HTH_LUXR"/>
    <property type="match status" value="1"/>
</dbReference>
<protein>
    <submittedName>
        <fullName evidence="8">LuxR family transcriptional regulator</fullName>
    </submittedName>
</protein>
<dbReference type="InterPro" id="IPR039420">
    <property type="entry name" value="WalR-like"/>
</dbReference>
<feature type="domain" description="Response regulatory" evidence="7">
    <location>
        <begin position="4"/>
        <end position="133"/>
    </location>
</feature>
<keyword evidence="3" id="KW-0238">DNA-binding</keyword>
<evidence type="ECO:0000256" key="4">
    <source>
        <dbReference type="ARBA" id="ARBA00023163"/>
    </source>
</evidence>
<dbReference type="InterPro" id="IPR011006">
    <property type="entry name" value="CheY-like_superfamily"/>
</dbReference>
<dbReference type="PANTHER" id="PTHR43214:SF24">
    <property type="entry name" value="TRANSCRIPTIONAL REGULATORY PROTEIN NARL-RELATED"/>
    <property type="match status" value="1"/>
</dbReference>
<dbReference type="RefSeq" id="WP_070017695.1">
    <property type="nucleotide sequence ID" value="NZ_LJGW01000285.1"/>
</dbReference>
<evidence type="ECO:0000259" key="6">
    <source>
        <dbReference type="PROSITE" id="PS50043"/>
    </source>
</evidence>
<dbReference type="InterPro" id="IPR058245">
    <property type="entry name" value="NreC/VraR/RcsB-like_REC"/>
</dbReference>
<dbReference type="PROSITE" id="PS00622">
    <property type="entry name" value="HTH_LUXR_1"/>
    <property type="match status" value="1"/>
</dbReference>
<evidence type="ECO:0000256" key="2">
    <source>
        <dbReference type="ARBA" id="ARBA00023015"/>
    </source>
</evidence>
<dbReference type="SUPFAM" id="SSF46894">
    <property type="entry name" value="C-terminal effector domain of the bipartite response regulators"/>
    <property type="match status" value="1"/>
</dbReference>
<dbReference type="Proteomes" id="UP000176005">
    <property type="component" value="Unassembled WGS sequence"/>
</dbReference>
<gene>
    <name evidence="8" type="ORF">AN218_16735</name>
</gene>
<dbReference type="PATRIC" id="fig|518642.10.peg.3782"/>
<feature type="modified residue" description="4-aspartylphosphate" evidence="5">
    <location>
        <position position="55"/>
    </location>
</feature>
<dbReference type="PROSITE" id="PS50043">
    <property type="entry name" value="HTH_LUXR_2"/>
    <property type="match status" value="1"/>
</dbReference>
<dbReference type="GO" id="GO:0003677">
    <property type="term" value="F:DNA binding"/>
    <property type="evidence" value="ECO:0007669"/>
    <property type="project" value="UniProtKB-KW"/>
</dbReference>
<keyword evidence="2" id="KW-0805">Transcription regulation</keyword>
<keyword evidence="4" id="KW-0804">Transcription</keyword>
<feature type="domain" description="HTH luxR-type" evidence="6">
    <location>
        <begin position="162"/>
        <end position="227"/>
    </location>
</feature>
<dbReference type="GO" id="GO:0000160">
    <property type="term" value="P:phosphorelay signal transduction system"/>
    <property type="evidence" value="ECO:0007669"/>
    <property type="project" value="InterPro"/>
</dbReference>
<dbReference type="CDD" id="cd06170">
    <property type="entry name" value="LuxR_C_like"/>
    <property type="match status" value="1"/>
</dbReference>
<dbReference type="GO" id="GO:0006355">
    <property type="term" value="P:regulation of DNA-templated transcription"/>
    <property type="evidence" value="ECO:0007669"/>
    <property type="project" value="InterPro"/>
</dbReference>
<keyword evidence="1 5" id="KW-0597">Phosphoprotein</keyword>
<keyword evidence="9" id="KW-1185">Reference proteome</keyword>
<dbReference type="InterPro" id="IPR016032">
    <property type="entry name" value="Sig_transdc_resp-reg_C-effctor"/>
</dbReference>
<dbReference type="Pfam" id="PF00072">
    <property type="entry name" value="Response_reg"/>
    <property type="match status" value="1"/>
</dbReference>
<dbReference type="Gene3D" id="3.40.50.2300">
    <property type="match status" value="1"/>
</dbReference>
<evidence type="ECO:0000256" key="1">
    <source>
        <dbReference type="ARBA" id="ARBA00022553"/>
    </source>
</evidence>
<evidence type="ECO:0000259" key="7">
    <source>
        <dbReference type="PROSITE" id="PS50110"/>
    </source>
</evidence>
<dbReference type="Pfam" id="PF00196">
    <property type="entry name" value="GerE"/>
    <property type="match status" value="1"/>
</dbReference>
<organism evidence="8 9">
    <name type="scientific">Streptomyces nanshensis</name>
    <dbReference type="NCBI Taxonomy" id="518642"/>
    <lineage>
        <taxon>Bacteria</taxon>
        <taxon>Bacillati</taxon>
        <taxon>Actinomycetota</taxon>
        <taxon>Actinomycetes</taxon>
        <taxon>Kitasatosporales</taxon>
        <taxon>Streptomycetaceae</taxon>
        <taxon>Streptomyces</taxon>
    </lineage>
</organism>
<proteinExistence type="predicted"/>
<dbReference type="EMBL" id="LJGW01000285">
    <property type="protein sequence ID" value="OEV10601.1"/>
    <property type="molecule type" value="Genomic_DNA"/>
</dbReference>
<comment type="caution">
    <text evidence="8">The sequence shown here is derived from an EMBL/GenBank/DDBJ whole genome shotgun (WGS) entry which is preliminary data.</text>
</comment>
<name>A0A1E7L3B6_9ACTN</name>
<evidence type="ECO:0000256" key="5">
    <source>
        <dbReference type="PROSITE-ProRule" id="PRU00169"/>
    </source>
</evidence>
<dbReference type="PRINTS" id="PR00038">
    <property type="entry name" value="HTHLUXR"/>
</dbReference>
<dbReference type="InterPro" id="IPR001789">
    <property type="entry name" value="Sig_transdc_resp-reg_receiver"/>
</dbReference>
<evidence type="ECO:0000313" key="9">
    <source>
        <dbReference type="Proteomes" id="UP000176005"/>
    </source>
</evidence>
<accession>A0A1E7L3B6</accession>